<dbReference type="Pfam" id="PF22600">
    <property type="entry name" value="MTPAP-like_central"/>
    <property type="match status" value="1"/>
</dbReference>
<dbReference type="Proteomes" id="UP000237000">
    <property type="component" value="Unassembled WGS sequence"/>
</dbReference>
<dbReference type="Gene3D" id="1.10.1410.10">
    <property type="match status" value="1"/>
</dbReference>
<feature type="domain" description="Poly(A) RNA polymerase mitochondrial-like central palm" evidence="1">
    <location>
        <begin position="56"/>
        <end position="175"/>
    </location>
</feature>
<dbReference type="InterPro" id="IPR043519">
    <property type="entry name" value="NT_sf"/>
</dbReference>
<dbReference type="AlphaFoldDB" id="A0A2P5CYR6"/>
<dbReference type="PANTHER" id="PTHR45979">
    <property type="entry name" value="PAP/OAS1 SUBSTRATE-BINDING DOMAIN SUPERFAMILY"/>
    <property type="match status" value="1"/>
</dbReference>
<keyword evidence="4" id="KW-1185">Reference proteome</keyword>
<dbReference type="STRING" id="63057.A0A2P5CYR6"/>
<evidence type="ECO:0000313" key="3">
    <source>
        <dbReference type="EMBL" id="PON66167.1"/>
    </source>
</evidence>
<dbReference type="InterPro" id="IPR058921">
    <property type="entry name" value="PAP/OAS1-rel"/>
</dbReference>
<evidence type="ECO:0008006" key="5">
    <source>
        <dbReference type="Google" id="ProtNLM"/>
    </source>
</evidence>
<sequence>MMGDLQVCSLPSQNGVLFGEKRVCPLQSSSSPLLASNPEPALISSESWDRAETMTREIVSRIQPTQVADQKRRDIIEYVQRLIRFYTGCEVFPYGSVPLKTYLPDGDIDLTAFSHANANDAIVSDVHAVLRGEEHNEAAQFKVKEVHCIDAEVKLVKCIVEDVVVDISFNQLGGLGTLCFLEQVDRLTGSDHLFKRSIILIKAWCYYESRILGAPHGLISTYALETLVLYIFHLFHTSLKGPLAVLYRFLDYFSKFDWENYCLSLKGPVCKSSLPDIVAEIPENEMGDLLLTEEFLRNCRDMFSVSSNGLETNLRVFPMKHLNIIDPLKENNNLGRSVNRGNFYRIRNAFKFGTRKLGWILSLSGERMADELKKFFANTLDGHGSNCSKNVVDSTLASGVKVSEYVVDSLRSEAFSERKNFTELTGCFKIKGIDVVSGLRNKPERHYLKTVSPQFVHQVVYCLDGDVKQPAASGILDTRCTNDSSGCFPVGRCLSTLVPVRSRHHYCILPLQSRNRKTDNCGPCEETLAEYSAADDEMSSNCPLEHKKKHLGANDLACSCINMGDKALIGPTVLTDVTDVSKNMDRKDKDNAGIFGTSEALKLLLDLGGDYDSHFRNLHYGQLFLVYARSGLAFTSPLSPLLQNKNLWEPVRKSTQFLRNVNPRSSRNGVAFGPRSFPANNFSVGEETRKPRGTGTYFPKMNFRPYKDRRLRVKEWSPVLRAFVPLQTHAQSNGLDMTPEELSTSVECKHELSQAEYPVLWSRNSGSSDYYQSNLSAWESFHSNTSSRPSEKLDYTSSCPQMTWTGSLPERINPPDHGTLHHQGSPLVPVASAMPNSQPLSASCQASLKEQAYHLKDEDDFPPLSTV</sequence>
<feature type="domain" description="PAP/OAS1 substrate-binding-related" evidence="2">
    <location>
        <begin position="189"/>
        <end position="380"/>
    </location>
</feature>
<gene>
    <name evidence="3" type="ORF">TorRG33x02_268600</name>
</gene>
<reference evidence="4" key="1">
    <citation type="submission" date="2016-06" db="EMBL/GenBank/DDBJ databases">
        <title>Parallel loss of symbiosis genes in relatives of nitrogen-fixing non-legume Parasponia.</title>
        <authorList>
            <person name="Van Velzen R."/>
            <person name="Holmer R."/>
            <person name="Bu F."/>
            <person name="Rutten L."/>
            <person name="Van Zeijl A."/>
            <person name="Liu W."/>
            <person name="Santuari L."/>
            <person name="Cao Q."/>
            <person name="Sharma T."/>
            <person name="Shen D."/>
            <person name="Roswanjaya Y."/>
            <person name="Wardhani T."/>
            <person name="Kalhor M.S."/>
            <person name="Jansen J."/>
            <person name="Van den Hoogen J."/>
            <person name="Gungor B."/>
            <person name="Hartog M."/>
            <person name="Hontelez J."/>
            <person name="Verver J."/>
            <person name="Yang W.-C."/>
            <person name="Schijlen E."/>
            <person name="Repin R."/>
            <person name="Schilthuizen M."/>
            <person name="Schranz E."/>
            <person name="Heidstra R."/>
            <person name="Miyata K."/>
            <person name="Fedorova E."/>
            <person name="Kohlen W."/>
            <person name="Bisseling T."/>
            <person name="Smit S."/>
            <person name="Geurts R."/>
        </authorList>
    </citation>
    <scope>NUCLEOTIDE SEQUENCE [LARGE SCALE GENOMIC DNA]</scope>
    <source>
        <strain evidence="4">cv. RG33-2</strain>
    </source>
</reference>
<dbReference type="PANTHER" id="PTHR45979:SF31">
    <property type="entry name" value="POLYMERASE NUCLEOTIDYL TRANSFERASE DOMAIN-CONTAINING PROTEIN"/>
    <property type="match status" value="1"/>
</dbReference>
<dbReference type="InParanoid" id="A0A2P5CYR6"/>
<dbReference type="OrthoDB" id="273917at2759"/>
<evidence type="ECO:0000259" key="2">
    <source>
        <dbReference type="Pfam" id="PF26180"/>
    </source>
</evidence>
<accession>A0A2P5CYR6</accession>
<dbReference type="InterPro" id="IPR054708">
    <property type="entry name" value="MTPAP-like_central"/>
</dbReference>
<name>A0A2P5CYR6_TREOI</name>
<proteinExistence type="predicted"/>
<evidence type="ECO:0000259" key="1">
    <source>
        <dbReference type="Pfam" id="PF22600"/>
    </source>
</evidence>
<dbReference type="InterPro" id="IPR058920">
    <property type="entry name" value="PAP-OAS1-bd-rel"/>
</dbReference>
<dbReference type="Pfam" id="PF26180">
    <property type="entry name" value="PAP-OAS1"/>
    <property type="match status" value="1"/>
</dbReference>
<protein>
    <recommendedName>
        <fullName evidence="5">PAP/OAS1 substrate-binding domain superfamily</fullName>
    </recommendedName>
</protein>
<dbReference type="EMBL" id="JXTC01000314">
    <property type="protein sequence ID" value="PON66167.1"/>
    <property type="molecule type" value="Genomic_DNA"/>
</dbReference>
<dbReference type="CDD" id="cd05402">
    <property type="entry name" value="NT_PAP_TUTase"/>
    <property type="match status" value="1"/>
</dbReference>
<dbReference type="SUPFAM" id="SSF81631">
    <property type="entry name" value="PAP/OAS1 substrate-binding domain"/>
    <property type="match status" value="1"/>
</dbReference>
<dbReference type="Gene3D" id="3.30.460.10">
    <property type="entry name" value="Beta Polymerase, domain 2"/>
    <property type="match status" value="1"/>
</dbReference>
<comment type="caution">
    <text evidence="3">The sequence shown here is derived from an EMBL/GenBank/DDBJ whole genome shotgun (WGS) entry which is preliminary data.</text>
</comment>
<dbReference type="SUPFAM" id="SSF81301">
    <property type="entry name" value="Nucleotidyltransferase"/>
    <property type="match status" value="1"/>
</dbReference>
<organism evidence="3 4">
    <name type="scientific">Trema orientale</name>
    <name type="common">Charcoal tree</name>
    <name type="synonym">Celtis orientalis</name>
    <dbReference type="NCBI Taxonomy" id="63057"/>
    <lineage>
        <taxon>Eukaryota</taxon>
        <taxon>Viridiplantae</taxon>
        <taxon>Streptophyta</taxon>
        <taxon>Embryophyta</taxon>
        <taxon>Tracheophyta</taxon>
        <taxon>Spermatophyta</taxon>
        <taxon>Magnoliopsida</taxon>
        <taxon>eudicotyledons</taxon>
        <taxon>Gunneridae</taxon>
        <taxon>Pentapetalae</taxon>
        <taxon>rosids</taxon>
        <taxon>fabids</taxon>
        <taxon>Rosales</taxon>
        <taxon>Cannabaceae</taxon>
        <taxon>Trema</taxon>
    </lineage>
</organism>
<evidence type="ECO:0000313" key="4">
    <source>
        <dbReference type="Proteomes" id="UP000237000"/>
    </source>
</evidence>